<dbReference type="PROSITE" id="PS00039">
    <property type="entry name" value="DEAD_ATP_HELICASE"/>
    <property type="match status" value="1"/>
</dbReference>
<evidence type="ECO:0000259" key="14">
    <source>
        <dbReference type="PROSITE" id="PS51192"/>
    </source>
</evidence>
<keyword evidence="2 12" id="KW-0547">Nucleotide-binding</keyword>
<dbReference type="InterPro" id="IPR011545">
    <property type="entry name" value="DEAD/DEAH_box_helicase_dom"/>
</dbReference>
<evidence type="ECO:0000256" key="10">
    <source>
        <dbReference type="ARBA" id="ARBA00025917"/>
    </source>
</evidence>
<sequence>MPAPSHHKSNFNGKINKYTSSRGKRDNSKGHGASRKSNSHHKSSSQNADLNEINSLLLKIRNFKPRLDNNPFAKGNKKPAATDSDAPSSSVIPQTQKKLFTELPLSKKLKKGLRKASFTEMTDVQRESLPFSLSGYDVLGAAKTGSGKTLAFLIPIIENLYRAKWNMKMGLGALILVPTRELAQQVFDVLRLIGRYHKFSAGLVLGGKKNFQEESQLIGHMNILVATPGRLLQHLDQSFGFNCDSLQILVLDEADRLLEMGFEDEITAILQHLTVERQTMLFSATQTTQIKHLARLSLRPKQTQFVTMVDDESMPEQLLQMFTRVELYEKVDLLFSFLKKHTQHKTIVFVSTNAQVSFLHDTFSKLPLGLKVFKLKGSMSQMSRNDQFREFAAISGGVMFATDVAARGLDFPSVHFVIQMDVPSSVETYIHRSGRTARLKSSGYSIVFVSPQEEAFLKLLEEKKLKAEEKVMNPESLLSITHQLSSLIASDVKLKYQAMRYFEMFVKHTMKGMHCLKVDVSSYPLSEFALRLGLFEMPKVKMTKDDSAKLLMDKLKKAGEKRNVDDDEHIENASSDDEGSEDGDESSDDSSDDDSNSMNTDEEEDYINDLLYSKSKKNQREQLESRMDRLVKKKNVLQFSDKFKELAGVVDQDDEDFFVVKRTDHQLDEVIAKRKEEKMYQPKVERKHLVMKDGKAVSLFESVVADNKDVTSSDVEAYQQQLRDELAEADLDDKRAYLQRKRTIDAKREDNLEKEFEAERRKEMQIVRDENVNSNEIHGLKVRTEDEYQDAGADDEYSSDVSMDEESYKQLIELSKQRVSNASKRQFEALVARMDEGEDVDYPMGMEQNDDQEDDAQLGQDEASSDISGEQIPKFIKKRSKRKRDTEIEEPEGSSHSKKKRRKTSKKGKKEPTVEDQEELALRLLQASAL</sequence>
<evidence type="ECO:0000256" key="5">
    <source>
        <dbReference type="ARBA" id="ARBA00022840"/>
    </source>
</evidence>
<comment type="domain">
    <text evidence="12">The Q motif is unique to and characteristic of the DEAD box family of RNA helicases and controls ATP binding and hydrolysis.</text>
</comment>
<accession>A0A7S1KM18</accession>
<dbReference type="PANTHER" id="PTHR24031">
    <property type="entry name" value="RNA HELICASE"/>
    <property type="match status" value="1"/>
</dbReference>
<keyword evidence="4 12" id="KW-0347">Helicase</keyword>
<feature type="domain" description="Helicase C-terminal" evidence="15">
    <location>
        <begin position="330"/>
        <end position="478"/>
    </location>
</feature>
<dbReference type="InterPro" id="IPR000629">
    <property type="entry name" value="RNA-helicase_DEAD-box_CS"/>
</dbReference>
<comment type="subunit">
    <text evidence="10">eIF4F is a multi-subunit complex, the composition of which varies with external and internal environmental conditions. It is composed of at least EIF4A, EIF4E and EIF4G.</text>
</comment>
<dbReference type="GO" id="GO:0016787">
    <property type="term" value="F:hydrolase activity"/>
    <property type="evidence" value="ECO:0007669"/>
    <property type="project" value="UniProtKB-KW"/>
</dbReference>
<evidence type="ECO:0000256" key="7">
    <source>
        <dbReference type="ARBA" id="ARBA00022917"/>
    </source>
</evidence>
<protein>
    <recommendedName>
        <fullName evidence="12">ATP-dependent RNA helicase</fullName>
        <ecNumber evidence="12">3.6.4.13</ecNumber>
    </recommendedName>
</protein>
<keyword evidence="5 12" id="KW-0067">ATP-binding</keyword>
<feature type="domain" description="Helicase ATP-binding" evidence="14">
    <location>
        <begin position="129"/>
        <end position="304"/>
    </location>
</feature>
<dbReference type="CDD" id="cd17941">
    <property type="entry name" value="DEADc_DDX10"/>
    <property type="match status" value="1"/>
</dbReference>
<evidence type="ECO:0000256" key="12">
    <source>
        <dbReference type="RuleBase" id="RU365068"/>
    </source>
</evidence>
<evidence type="ECO:0000259" key="15">
    <source>
        <dbReference type="PROSITE" id="PS51194"/>
    </source>
</evidence>
<reference evidence="17" key="1">
    <citation type="submission" date="2021-01" db="EMBL/GenBank/DDBJ databases">
        <authorList>
            <person name="Corre E."/>
            <person name="Pelletier E."/>
            <person name="Niang G."/>
            <person name="Scheremetjew M."/>
            <person name="Finn R."/>
            <person name="Kale V."/>
            <person name="Holt S."/>
            <person name="Cochrane G."/>
            <person name="Meng A."/>
            <person name="Brown T."/>
            <person name="Cohen L."/>
        </authorList>
    </citation>
    <scope>NUCLEOTIDE SEQUENCE</scope>
    <source>
        <strain evidence="17">WS</strain>
    </source>
</reference>
<dbReference type="InterPro" id="IPR001650">
    <property type="entry name" value="Helicase_C-like"/>
</dbReference>
<feature type="compositionally biased region" description="Basic residues" evidence="13">
    <location>
        <begin position="32"/>
        <end position="43"/>
    </location>
</feature>
<feature type="region of interest" description="Disordered" evidence="13">
    <location>
        <begin position="1"/>
        <end position="50"/>
    </location>
</feature>
<dbReference type="SMART" id="SM00487">
    <property type="entry name" value="DEXDc"/>
    <property type="match status" value="1"/>
</dbReference>
<feature type="domain" description="DEAD-box RNA helicase Q" evidence="16">
    <location>
        <begin position="98"/>
        <end position="126"/>
    </location>
</feature>
<gene>
    <name evidence="17" type="ORF">PCOS0759_LOCUS1100</name>
</gene>
<proteinExistence type="inferred from homology"/>
<dbReference type="PROSITE" id="PS51195">
    <property type="entry name" value="Q_MOTIF"/>
    <property type="match status" value="1"/>
</dbReference>
<feature type="region of interest" description="Disordered" evidence="13">
    <location>
        <begin position="561"/>
        <end position="611"/>
    </location>
</feature>
<feature type="region of interest" description="Disordered" evidence="13">
    <location>
        <begin position="68"/>
        <end position="93"/>
    </location>
</feature>
<dbReference type="PROSITE" id="PS51194">
    <property type="entry name" value="HELICASE_CTER"/>
    <property type="match status" value="1"/>
</dbReference>
<evidence type="ECO:0000256" key="3">
    <source>
        <dbReference type="ARBA" id="ARBA00022801"/>
    </source>
</evidence>
<feature type="compositionally biased region" description="Acidic residues" evidence="13">
    <location>
        <begin position="565"/>
        <end position="607"/>
    </location>
</feature>
<dbReference type="Pfam" id="PF00270">
    <property type="entry name" value="DEAD"/>
    <property type="match status" value="1"/>
</dbReference>
<feature type="compositionally biased region" description="Low complexity" evidence="13">
    <location>
        <begin position="79"/>
        <end position="90"/>
    </location>
</feature>
<comment type="function">
    <text evidence="9">ATP-dependent RNA helicase which is a subunit of the eIF4F complex involved in cap recognition and is required for mRNA binding to ribosome. In the current model of translation initiation, eIF4A unwinds RNA secondary structures in the 5'-UTR of mRNAs which is necessary to allow efficient binding of the small ribosomal subunit, and subsequent scanning for the initiator codon.</text>
</comment>
<feature type="compositionally biased region" description="Polar residues" evidence="13">
    <location>
        <begin position="10"/>
        <end position="21"/>
    </location>
</feature>
<comment type="catalytic activity">
    <reaction evidence="12">
        <text>ATP + H2O = ADP + phosphate + H(+)</text>
        <dbReference type="Rhea" id="RHEA:13065"/>
        <dbReference type="ChEBI" id="CHEBI:15377"/>
        <dbReference type="ChEBI" id="CHEBI:15378"/>
        <dbReference type="ChEBI" id="CHEBI:30616"/>
        <dbReference type="ChEBI" id="CHEBI:43474"/>
        <dbReference type="ChEBI" id="CHEBI:456216"/>
        <dbReference type="EC" id="3.6.4.13"/>
    </reaction>
</comment>
<keyword evidence="7" id="KW-0648">Protein biosynthesis</keyword>
<feature type="short sequence motif" description="Q motif" evidence="11">
    <location>
        <begin position="98"/>
        <end position="126"/>
    </location>
</feature>
<evidence type="ECO:0000256" key="8">
    <source>
        <dbReference type="ARBA" id="ARBA00024352"/>
    </source>
</evidence>
<evidence type="ECO:0000313" key="17">
    <source>
        <dbReference type="EMBL" id="CAD9077868.1"/>
    </source>
</evidence>
<dbReference type="GO" id="GO:0005524">
    <property type="term" value="F:ATP binding"/>
    <property type="evidence" value="ECO:0007669"/>
    <property type="project" value="UniProtKB-UniRule"/>
</dbReference>
<dbReference type="InterPro" id="IPR014001">
    <property type="entry name" value="Helicase_ATP-bd"/>
</dbReference>
<keyword evidence="1" id="KW-0396">Initiation factor</keyword>
<feature type="region of interest" description="Disordered" evidence="13">
    <location>
        <begin position="830"/>
        <end position="919"/>
    </location>
</feature>
<dbReference type="EMBL" id="HBGD01001364">
    <property type="protein sequence ID" value="CAD9077868.1"/>
    <property type="molecule type" value="Transcribed_RNA"/>
</dbReference>
<keyword evidence="6 12" id="KW-0694">RNA-binding</keyword>
<comment type="similarity">
    <text evidence="8">Belongs to the DEAD box helicase family. eIF4A subfamily.</text>
</comment>
<feature type="compositionally biased region" description="Basic residues" evidence="13">
    <location>
        <begin position="896"/>
        <end position="909"/>
    </location>
</feature>
<dbReference type="InterPro" id="IPR014014">
    <property type="entry name" value="RNA_helicase_DEAD_Q_motif"/>
</dbReference>
<dbReference type="CDD" id="cd18787">
    <property type="entry name" value="SF2_C_DEAD"/>
    <property type="match status" value="1"/>
</dbReference>
<evidence type="ECO:0000256" key="11">
    <source>
        <dbReference type="PROSITE-ProRule" id="PRU00552"/>
    </source>
</evidence>
<dbReference type="SMART" id="SM00490">
    <property type="entry name" value="HELICc"/>
    <property type="match status" value="1"/>
</dbReference>
<evidence type="ECO:0000256" key="9">
    <source>
        <dbReference type="ARBA" id="ARBA00024769"/>
    </source>
</evidence>
<evidence type="ECO:0000256" key="2">
    <source>
        <dbReference type="ARBA" id="ARBA00022741"/>
    </source>
</evidence>
<comment type="function">
    <text evidence="12">RNA helicase.</text>
</comment>
<keyword evidence="3 12" id="KW-0378">Hydrolase</keyword>
<feature type="region of interest" description="Disordered" evidence="13">
    <location>
        <begin position="776"/>
        <end position="804"/>
    </location>
</feature>
<evidence type="ECO:0000256" key="4">
    <source>
        <dbReference type="ARBA" id="ARBA00022806"/>
    </source>
</evidence>
<dbReference type="Pfam" id="PF00271">
    <property type="entry name" value="Helicase_C"/>
    <property type="match status" value="1"/>
</dbReference>
<dbReference type="Gene3D" id="3.40.50.300">
    <property type="entry name" value="P-loop containing nucleotide triphosphate hydrolases"/>
    <property type="match status" value="2"/>
</dbReference>
<dbReference type="InterPro" id="IPR027417">
    <property type="entry name" value="P-loop_NTPase"/>
</dbReference>
<name>A0A7S1KM18_9EUKA</name>
<dbReference type="AlphaFoldDB" id="A0A7S1KM18"/>
<dbReference type="GO" id="GO:0003724">
    <property type="term" value="F:RNA helicase activity"/>
    <property type="evidence" value="ECO:0007669"/>
    <property type="project" value="UniProtKB-EC"/>
</dbReference>
<dbReference type="GO" id="GO:0003743">
    <property type="term" value="F:translation initiation factor activity"/>
    <property type="evidence" value="ECO:0007669"/>
    <property type="project" value="UniProtKB-KW"/>
</dbReference>
<evidence type="ECO:0000259" key="16">
    <source>
        <dbReference type="PROSITE" id="PS51195"/>
    </source>
</evidence>
<organism evidence="17">
    <name type="scientific">Percolomonas cosmopolitus</name>
    <dbReference type="NCBI Taxonomy" id="63605"/>
    <lineage>
        <taxon>Eukaryota</taxon>
        <taxon>Discoba</taxon>
        <taxon>Heterolobosea</taxon>
        <taxon>Tetramitia</taxon>
        <taxon>Eutetramitia</taxon>
        <taxon>Percolomonadidae</taxon>
        <taxon>Percolomonas</taxon>
    </lineage>
</organism>
<feature type="compositionally biased region" description="Acidic residues" evidence="13">
    <location>
        <begin position="787"/>
        <end position="804"/>
    </location>
</feature>
<dbReference type="PROSITE" id="PS51192">
    <property type="entry name" value="HELICASE_ATP_BIND_1"/>
    <property type="match status" value="1"/>
</dbReference>
<dbReference type="SUPFAM" id="SSF52540">
    <property type="entry name" value="P-loop containing nucleoside triphosphate hydrolases"/>
    <property type="match status" value="1"/>
</dbReference>
<evidence type="ECO:0000256" key="6">
    <source>
        <dbReference type="ARBA" id="ARBA00022884"/>
    </source>
</evidence>
<evidence type="ECO:0000256" key="13">
    <source>
        <dbReference type="SAM" id="MobiDB-lite"/>
    </source>
</evidence>
<dbReference type="GO" id="GO:0003723">
    <property type="term" value="F:RNA binding"/>
    <property type="evidence" value="ECO:0007669"/>
    <property type="project" value="UniProtKB-UniRule"/>
</dbReference>
<evidence type="ECO:0000256" key="1">
    <source>
        <dbReference type="ARBA" id="ARBA00022540"/>
    </source>
</evidence>
<dbReference type="EC" id="3.6.4.13" evidence="12"/>